<dbReference type="InterPro" id="IPR003346">
    <property type="entry name" value="Transposase_20"/>
</dbReference>
<feature type="domain" description="Transposase IS110-like N-terminal" evidence="1">
    <location>
        <begin position="7"/>
        <end position="146"/>
    </location>
</feature>
<dbReference type="GO" id="GO:0003677">
    <property type="term" value="F:DNA binding"/>
    <property type="evidence" value="ECO:0007669"/>
    <property type="project" value="InterPro"/>
</dbReference>
<dbReference type="Proteomes" id="UP000215377">
    <property type="component" value="Unassembled WGS sequence"/>
</dbReference>
<comment type="caution">
    <text evidence="3">The sequence shown here is derived from an EMBL/GenBank/DDBJ whole genome shotgun (WGS) entry which is preliminary data.</text>
</comment>
<sequence length="342" mass="36818">MSEIFMVGLDLAKNVFQVHGADAAGRAVLRKKLRRDQVAAFFGQLPACVVAMEACGGAHFWGREIGKLGHDVRLIPPAYVKPFVKRQKNDAADAEVICEAAQLPTMRFVPVKSEETHGAAMVFRVRELLIRQRTQAINVLRGHLGEFGKIVPQGAANVSKLIAIVEDPDSGLPADAILTLTVLVASLAHLEAELGKLDAEIARCAKEDEVARRLMTVPGIGPLIATAIAVLAPPPETFCKARDFAAWLGLTPRQHSTGGKQRLGATTKMGERSLRRLLIIGANSVIIKRHVHASAQPGTWLGGVLTRKPPMLVRVALANKMARIVWALMARCGVYKAPATAA</sequence>
<dbReference type="Pfam" id="PF01548">
    <property type="entry name" value="DEDD_Tnp_IS110"/>
    <property type="match status" value="1"/>
</dbReference>
<dbReference type="Pfam" id="PF02371">
    <property type="entry name" value="Transposase_20"/>
    <property type="match status" value="1"/>
</dbReference>
<dbReference type="PANTHER" id="PTHR33055:SF3">
    <property type="entry name" value="PUTATIVE TRANSPOSASE FOR IS117-RELATED"/>
    <property type="match status" value="1"/>
</dbReference>
<keyword evidence="4" id="KW-1185">Reference proteome</keyword>
<evidence type="ECO:0000259" key="1">
    <source>
        <dbReference type="Pfam" id="PF01548"/>
    </source>
</evidence>
<feature type="domain" description="Transposase IS116/IS110/IS902 C-terminal" evidence="2">
    <location>
        <begin position="211"/>
        <end position="289"/>
    </location>
</feature>
<name>A0A225NBZ8_9RHOB</name>
<reference evidence="3 4" key="1">
    <citation type="submission" date="2013-04" db="EMBL/GenBank/DDBJ databases">
        <title>Oceanicola sp. 22II1-22F33 Genome Sequencing.</title>
        <authorList>
            <person name="Lai Q."/>
            <person name="Li G."/>
            <person name="Shao Z."/>
        </authorList>
    </citation>
    <scope>NUCLEOTIDE SEQUENCE [LARGE SCALE GENOMIC DNA]</scope>
    <source>
        <strain evidence="3 4">22II1-22F33</strain>
    </source>
</reference>
<dbReference type="InterPro" id="IPR002525">
    <property type="entry name" value="Transp_IS110-like_N"/>
</dbReference>
<evidence type="ECO:0000313" key="3">
    <source>
        <dbReference type="EMBL" id="OWU66587.1"/>
    </source>
</evidence>
<organism evidence="3 4">
    <name type="scientific">Marinibacterium profundimaris</name>
    <dbReference type="NCBI Taxonomy" id="1679460"/>
    <lineage>
        <taxon>Bacteria</taxon>
        <taxon>Pseudomonadati</taxon>
        <taxon>Pseudomonadota</taxon>
        <taxon>Alphaproteobacteria</taxon>
        <taxon>Rhodobacterales</taxon>
        <taxon>Paracoccaceae</taxon>
        <taxon>Marinibacterium</taxon>
    </lineage>
</organism>
<evidence type="ECO:0000259" key="2">
    <source>
        <dbReference type="Pfam" id="PF02371"/>
    </source>
</evidence>
<dbReference type="RefSeq" id="WP_088653005.1">
    <property type="nucleotide sequence ID" value="NZ_AQQR01000041.1"/>
</dbReference>
<dbReference type="PANTHER" id="PTHR33055">
    <property type="entry name" value="TRANSPOSASE FOR INSERTION SEQUENCE ELEMENT IS1111A"/>
    <property type="match status" value="1"/>
</dbReference>
<evidence type="ECO:0000313" key="4">
    <source>
        <dbReference type="Proteomes" id="UP000215377"/>
    </source>
</evidence>
<proteinExistence type="predicted"/>
<dbReference type="GO" id="GO:0006313">
    <property type="term" value="P:DNA transposition"/>
    <property type="evidence" value="ECO:0007669"/>
    <property type="project" value="InterPro"/>
</dbReference>
<dbReference type="InterPro" id="IPR047650">
    <property type="entry name" value="Transpos_IS110"/>
</dbReference>
<dbReference type="OrthoDB" id="8261795at2"/>
<dbReference type="GO" id="GO:0004803">
    <property type="term" value="F:transposase activity"/>
    <property type="evidence" value="ECO:0007669"/>
    <property type="project" value="InterPro"/>
</dbReference>
<dbReference type="AlphaFoldDB" id="A0A225NBZ8"/>
<dbReference type="EMBL" id="AQQR01000041">
    <property type="protein sequence ID" value="OWU66587.1"/>
    <property type="molecule type" value="Genomic_DNA"/>
</dbReference>
<protein>
    <submittedName>
        <fullName evidence="3">Transposase</fullName>
    </submittedName>
</protein>
<accession>A0A225NBZ8</accession>
<gene>
    <name evidence="3" type="ORF">ATO3_27700</name>
</gene>
<dbReference type="NCBIfam" id="NF033542">
    <property type="entry name" value="transpos_IS110"/>
    <property type="match status" value="1"/>
</dbReference>